<evidence type="ECO:0000256" key="7">
    <source>
        <dbReference type="SAM" id="Phobius"/>
    </source>
</evidence>
<dbReference type="EMBL" id="BNJG01000003">
    <property type="protein sequence ID" value="GHO59042.1"/>
    <property type="molecule type" value="Genomic_DNA"/>
</dbReference>
<reference evidence="8 9" key="1">
    <citation type="journal article" date="2021" name="Int. J. Syst. Evol. Microbiol.">
        <title>Reticulibacter mediterranei gen. nov., sp. nov., within the new family Reticulibacteraceae fam. nov., and Ktedonospora formicarum gen. nov., sp. nov., Ktedonobacter robiniae sp. nov., Dictyobacter formicarum sp. nov. and Dictyobacter arantiisoli sp. nov., belonging to the class Ktedonobacteria.</title>
        <authorList>
            <person name="Yabe S."/>
            <person name="Zheng Y."/>
            <person name="Wang C.M."/>
            <person name="Sakai Y."/>
            <person name="Abe K."/>
            <person name="Yokota A."/>
            <person name="Donadio S."/>
            <person name="Cavaletti L."/>
            <person name="Monciardini P."/>
        </authorList>
    </citation>
    <scope>NUCLEOTIDE SEQUENCE [LARGE SCALE GENOMIC DNA]</scope>
    <source>
        <strain evidence="8 9">SOSP1-30</strain>
    </source>
</reference>
<keyword evidence="5 7" id="KW-1133">Transmembrane helix</keyword>
<feature type="transmembrane region" description="Helical" evidence="7">
    <location>
        <begin position="176"/>
        <end position="195"/>
    </location>
</feature>
<evidence type="ECO:0000256" key="6">
    <source>
        <dbReference type="ARBA" id="ARBA00023136"/>
    </source>
</evidence>
<feature type="transmembrane region" description="Helical" evidence="7">
    <location>
        <begin position="132"/>
        <end position="156"/>
    </location>
</feature>
<evidence type="ECO:0000256" key="1">
    <source>
        <dbReference type="ARBA" id="ARBA00004651"/>
    </source>
</evidence>
<feature type="transmembrane region" description="Helical" evidence="7">
    <location>
        <begin position="380"/>
        <end position="405"/>
    </location>
</feature>
<dbReference type="Gene3D" id="1.20.1740.10">
    <property type="entry name" value="Amino acid/polyamine transporter I"/>
    <property type="match status" value="1"/>
</dbReference>
<dbReference type="Proteomes" id="UP000654345">
    <property type="component" value="Unassembled WGS sequence"/>
</dbReference>
<feature type="transmembrane region" description="Helical" evidence="7">
    <location>
        <begin position="323"/>
        <end position="344"/>
    </location>
</feature>
<keyword evidence="9" id="KW-1185">Reference proteome</keyword>
<keyword evidence="6 7" id="KW-0472">Membrane</keyword>
<evidence type="ECO:0000313" key="9">
    <source>
        <dbReference type="Proteomes" id="UP000654345"/>
    </source>
</evidence>
<feature type="transmembrane region" description="Helical" evidence="7">
    <location>
        <begin position="461"/>
        <end position="483"/>
    </location>
</feature>
<accession>A0ABQ3V2N9</accession>
<keyword evidence="3" id="KW-1003">Cell membrane</keyword>
<protein>
    <submittedName>
        <fullName evidence="8">Amino acid permease</fullName>
    </submittedName>
</protein>
<feature type="transmembrane region" description="Helical" evidence="7">
    <location>
        <begin position="248"/>
        <end position="268"/>
    </location>
</feature>
<keyword evidence="4 7" id="KW-0812">Transmembrane</keyword>
<sequence>MLQSSSRTSIPNEFAVNDGFKDEPRIIISRKVGKLAMATSAMGNEGNQLRSERIAGGILPRVLNSFDMVAIFVAIVLFASNGAVVAGGAGPSAYVYWILGFITFLIPGAIVTGQMGLMFPGEGSIYVWTHKAFGSFMGFFAGFCAWWPGILVMIATSDTVVSLLQQINASWLTEPWQQGVVILAVLAFSLVLSVLRFRVTQNLVNVIFVAYGGAILLVGLAGLLALFGGHSAHVDYAAHNWLPVPATYTFYGTVILALLGIEVPLNMGVEITNTRSITRYLLWGSAVVMAGYLLTTFGVMQAVTPVSAQGSPSAIAQAVTSGFGGAGSVLGLLVNIIFIGFFLFNTTVYNYSFGRLLFVSGLDRRMPAIISKVNANKVPWMAVLVQTIIAAVFTVIAFILAPYALNAGLKPADLSTIIYDILQAAVTVIWCVSMVILFVDVIVIRYKYQDAFTRVKLAPTWVFYLCAVFGLIASAVGVYVTFTGPWTSLVTSAQWVLWIGGIGLLSLIVGVLLYFVGQFTAGRQQADDQEIIAEVTGSAE</sequence>
<gene>
    <name evidence="8" type="ORF">KSB_75170</name>
</gene>
<dbReference type="PIRSF" id="PIRSF006060">
    <property type="entry name" value="AA_transporter"/>
    <property type="match status" value="1"/>
</dbReference>
<feature type="transmembrane region" description="Helical" evidence="7">
    <location>
        <begin position="207"/>
        <end position="228"/>
    </location>
</feature>
<evidence type="ECO:0000256" key="5">
    <source>
        <dbReference type="ARBA" id="ARBA00022989"/>
    </source>
</evidence>
<dbReference type="PANTHER" id="PTHR42770">
    <property type="entry name" value="AMINO ACID TRANSPORTER-RELATED"/>
    <property type="match status" value="1"/>
</dbReference>
<evidence type="ECO:0000313" key="8">
    <source>
        <dbReference type="EMBL" id="GHO59042.1"/>
    </source>
</evidence>
<evidence type="ECO:0000256" key="4">
    <source>
        <dbReference type="ARBA" id="ARBA00022692"/>
    </source>
</evidence>
<dbReference type="PANTHER" id="PTHR42770:SF15">
    <property type="entry name" value="GLUTAMATE_GAMMA-AMINOBUTYRATE ANTIPORTER-RELATED"/>
    <property type="match status" value="1"/>
</dbReference>
<evidence type="ECO:0000256" key="3">
    <source>
        <dbReference type="ARBA" id="ARBA00022475"/>
    </source>
</evidence>
<name>A0ABQ3V2N9_9CHLR</name>
<dbReference type="InterPro" id="IPR002293">
    <property type="entry name" value="AA/rel_permease1"/>
</dbReference>
<organism evidence="8 9">
    <name type="scientific">Ktedonobacter robiniae</name>
    <dbReference type="NCBI Taxonomy" id="2778365"/>
    <lineage>
        <taxon>Bacteria</taxon>
        <taxon>Bacillati</taxon>
        <taxon>Chloroflexota</taxon>
        <taxon>Ktedonobacteria</taxon>
        <taxon>Ktedonobacterales</taxon>
        <taxon>Ktedonobacteraceae</taxon>
        <taxon>Ktedonobacter</taxon>
    </lineage>
</organism>
<feature type="transmembrane region" description="Helical" evidence="7">
    <location>
        <begin position="68"/>
        <end position="88"/>
    </location>
</feature>
<keyword evidence="2" id="KW-0813">Transport</keyword>
<dbReference type="InterPro" id="IPR050367">
    <property type="entry name" value="APC_superfamily"/>
</dbReference>
<proteinExistence type="predicted"/>
<dbReference type="Pfam" id="PF13520">
    <property type="entry name" value="AA_permease_2"/>
    <property type="match status" value="1"/>
</dbReference>
<feature type="transmembrane region" description="Helical" evidence="7">
    <location>
        <begin position="94"/>
        <end position="120"/>
    </location>
</feature>
<comment type="subcellular location">
    <subcellularLocation>
        <location evidence="1">Cell membrane</location>
        <topology evidence="1">Multi-pass membrane protein</topology>
    </subcellularLocation>
</comment>
<feature type="transmembrane region" description="Helical" evidence="7">
    <location>
        <begin position="495"/>
        <end position="516"/>
    </location>
</feature>
<comment type="caution">
    <text evidence="8">The sequence shown here is derived from an EMBL/GenBank/DDBJ whole genome shotgun (WGS) entry which is preliminary data.</text>
</comment>
<feature type="transmembrane region" description="Helical" evidence="7">
    <location>
        <begin position="417"/>
        <end position="441"/>
    </location>
</feature>
<evidence type="ECO:0000256" key="2">
    <source>
        <dbReference type="ARBA" id="ARBA00022448"/>
    </source>
</evidence>
<feature type="transmembrane region" description="Helical" evidence="7">
    <location>
        <begin position="280"/>
        <end position="303"/>
    </location>
</feature>